<proteinExistence type="predicted"/>
<keyword evidence="2" id="KW-1185">Reference proteome</keyword>
<dbReference type="RefSeq" id="WP_103052970.1">
    <property type="nucleotide sequence ID" value="NZ_POWF01000010.1"/>
</dbReference>
<comment type="caution">
    <text evidence="1">The sequence shown here is derived from an EMBL/GenBank/DDBJ whole genome shotgun (WGS) entry which is preliminary data.</text>
</comment>
<evidence type="ECO:0000313" key="1">
    <source>
        <dbReference type="EMBL" id="PNQ72259.1"/>
    </source>
</evidence>
<dbReference type="Proteomes" id="UP000236641">
    <property type="component" value="Unassembled WGS sequence"/>
</dbReference>
<accession>A0A2K1DWA7</accession>
<organism evidence="1 2">
    <name type="scientific">Hanstruepera neustonica</name>
    <dbReference type="NCBI Taxonomy" id="1445657"/>
    <lineage>
        <taxon>Bacteria</taxon>
        <taxon>Pseudomonadati</taxon>
        <taxon>Bacteroidota</taxon>
        <taxon>Flavobacteriia</taxon>
        <taxon>Flavobacteriales</taxon>
        <taxon>Flavobacteriaceae</taxon>
        <taxon>Hanstruepera</taxon>
    </lineage>
</organism>
<sequence>MHQIKLIWDFRGPNSIQTASHHAIHLKEYVAIEKLELGITGYEVISEMHSIAYLVVNETDMKTVRDALKPHRGQLYNSQKE</sequence>
<reference evidence="1 2" key="1">
    <citation type="submission" date="2018-01" db="EMBL/GenBank/DDBJ databases">
        <title>The draft genome of Hanstruepera neustonica JCM19743.</title>
        <authorList>
            <person name="He R.-H."/>
            <person name="Du Z.-J."/>
        </authorList>
    </citation>
    <scope>NUCLEOTIDE SEQUENCE [LARGE SCALE GENOMIC DNA]</scope>
    <source>
        <strain evidence="1 2">JCM19743</strain>
    </source>
</reference>
<protein>
    <submittedName>
        <fullName evidence="1">Uncharacterized protein</fullName>
    </submittedName>
</protein>
<dbReference type="EMBL" id="POWF01000010">
    <property type="protein sequence ID" value="PNQ72259.1"/>
    <property type="molecule type" value="Genomic_DNA"/>
</dbReference>
<name>A0A2K1DWA7_9FLAO</name>
<dbReference type="OrthoDB" id="1445783at2"/>
<dbReference type="AlphaFoldDB" id="A0A2K1DWA7"/>
<evidence type="ECO:0000313" key="2">
    <source>
        <dbReference type="Proteomes" id="UP000236641"/>
    </source>
</evidence>
<gene>
    <name evidence="1" type="ORF">C1T31_13120</name>
</gene>